<proteinExistence type="predicted"/>
<dbReference type="NCBIfam" id="TIGR03859">
    <property type="entry name" value="PQQ_PqqD"/>
    <property type="match status" value="1"/>
</dbReference>
<sequence>MTSPGVALGDSYRIHPTFLFRWEASQNAHVLLYPEGIVKLNRTGGDILSLCDGSASVNEIIDELGKRYDAERDVIAKSVIQFLEVSHAKGWIHVAS</sequence>
<dbReference type="EMBL" id="CP035042">
    <property type="protein sequence ID" value="QHC52035.1"/>
    <property type="molecule type" value="Genomic_DNA"/>
</dbReference>
<evidence type="ECO:0000313" key="5">
    <source>
        <dbReference type="Proteomes" id="UP000464013"/>
    </source>
</evidence>
<evidence type="ECO:0000256" key="1">
    <source>
        <dbReference type="ARBA" id="ARBA00004886"/>
    </source>
</evidence>
<dbReference type="Gene3D" id="1.10.10.1150">
    <property type="entry name" value="Coenzyme PQQ synthesis protein D (PqqD)"/>
    <property type="match status" value="1"/>
</dbReference>
<evidence type="ECO:0000313" key="4">
    <source>
        <dbReference type="EMBL" id="QHC52035.1"/>
    </source>
</evidence>
<accession>A0A6I6SVC9</accession>
<organism evidence="4 5">
    <name type="scientific">Billgrantia tianxiuensis</name>
    <dbReference type="NCBI Taxonomy" id="2497861"/>
    <lineage>
        <taxon>Bacteria</taxon>
        <taxon>Pseudomonadati</taxon>
        <taxon>Pseudomonadota</taxon>
        <taxon>Gammaproteobacteria</taxon>
        <taxon>Oceanospirillales</taxon>
        <taxon>Halomonadaceae</taxon>
        <taxon>Billgrantia</taxon>
    </lineage>
</organism>
<protein>
    <submittedName>
        <fullName evidence="4">Pyrroloquinoline quinone biosynthesis peptide chaperone PqqD</fullName>
    </submittedName>
</protein>
<comment type="subunit">
    <text evidence="2">Monomer. Interacts with PqqE.</text>
</comment>
<dbReference type="AlphaFoldDB" id="A0A6I6SVC9"/>
<dbReference type="InterPro" id="IPR008792">
    <property type="entry name" value="PQQD"/>
</dbReference>
<dbReference type="GO" id="GO:0048038">
    <property type="term" value="F:quinone binding"/>
    <property type="evidence" value="ECO:0007669"/>
    <property type="project" value="InterPro"/>
</dbReference>
<dbReference type="UniPathway" id="UPA00539"/>
<evidence type="ECO:0000256" key="3">
    <source>
        <dbReference type="ARBA" id="ARBA00022905"/>
    </source>
</evidence>
<dbReference type="GO" id="GO:0018189">
    <property type="term" value="P:pyrroloquinoline quinone biosynthetic process"/>
    <property type="evidence" value="ECO:0007669"/>
    <property type="project" value="UniProtKB-UniPathway"/>
</dbReference>
<dbReference type="OrthoDB" id="7356791at2"/>
<dbReference type="InterPro" id="IPR041881">
    <property type="entry name" value="PqqD_sf"/>
</dbReference>
<gene>
    <name evidence="4" type="primary">pqqD</name>
    <name evidence="4" type="ORF">EKK97_04770</name>
</gene>
<evidence type="ECO:0000256" key="2">
    <source>
        <dbReference type="ARBA" id="ARBA00011741"/>
    </source>
</evidence>
<dbReference type="KEGG" id="htx:EKK97_04770"/>
<keyword evidence="5" id="KW-1185">Reference proteome</keyword>
<dbReference type="Pfam" id="PF05402">
    <property type="entry name" value="PqqD"/>
    <property type="match status" value="1"/>
</dbReference>
<keyword evidence="3" id="KW-0884">PQQ biosynthesis</keyword>
<dbReference type="InterPro" id="IPR022479">
    <property type="entry name" value="PqqD_bac"/>
</dbReference>
<reference evidence="4 5" key="1">
    <citation type="submission" date="2019-01" db="EMBL/GenBank/DDBJ databases">
        <title>Complete genome of a denitifying bacterium Halomons sp. BC-M4-5.</title>
        <authorList>
            <person name="Wang L."/>
            <person name="Shao Z."/>
        </authorList>
    </citation>
    <scope>NUCLEOTIDE SEQUENCE [LARGE SCALE GENOMIC DNA]</scope>
    <source>
        <strain evidence="4 5">BC-M4-5</strain>
    </source>
</reference>
<comment type="pathway">
    <text evidence="1">Cofactor biosynthesis; pyrroloquinoline quinone biosynthesis.</text>
</comment>
<name>A0A6I6SVC9_9GAMM</name>
<dbReference type="Proteomes" id="UP000464013">
    <property type="component" value="Chromosome"/>
</dbReference>